<evidence type="ECO:0000313" key="2">
    <source>
        <dbReference type="EMBL" id="KAK3342180.1"/>
    </source>
</evidence>
<accession>A0AAJ0H7P0</accession>
<gene>
    <name evidence="2" type="ORF">B0T25DRAFT_560143</name>
</gene>
<dbReference type="InterPro" id="IPR052895">
    <property type="entry name" value="HetReg/Transcr_Mod"/>
</dbReference>
<dbReference type="Proteomes" id="UP001275084">
    <property type="component" value="Unassembled WGS sequence"/>
</dbReference>
<dbReference type="EMBL" id="JAUIQD010000008">
    <property type="protein sequence ID" value="KAK3342180.1"/>
    <property type="molecule type" value="Genomic_DNA"/>
</dbReference>
<evidence type="ECO:0000259" key="1">
    <source>
        <dbReference type="Pfam" id="PF06985"/>
    </source>
</evidence>
<sequence length="675" mass="75366">MLMDPVTCSHPALSYEPIPASDARILRVLKLAAGDPSSPLVGTLSLAAGVVPINVDTSNLEDGGQGLVEYEALSYCWGDPTKTASMMLNGTPFGISANLEGALTRLRKPDAESVVWVDAICINQNDDAEKRREVTRMRAIYYGAKHVAVWLGPEEPDSNVAIDLADEIYGHFQRYCSYLGVKDEGEGIFDWISSTERLQIVEDFLTADRIDAWKALHRLLSRPWFGRAWTLQELIVARASLVLCGERSVAWQVLELAINVCDVTYGAVHTIINPPNDSPLDPLTAYIWPPYHLEFLNSMAITRAEYRFLDERNVADMIGRPGTFARAESASSRLTQNTNRGCSLPHDKIYSVLGILPPALRNAITPDYSIPARTAFARAVKACVETTGWLNIICHSHYAPWYPANHPSWLPDWTRLPRATIFAERNRDALLPPHDVVRDTLAQVSFSEDLSVLTAAGFVVGEVLTPGFEHVMFPKLERTSRFLTVAPAEIRRWRDALYPTDPEFQYIPNAEEDIAWLDSDPNYWESEAEFRILVGPAILSHGHPGFGDVLDRFLGRLQYLIEEEKKGDGAKFDFKPVEKEREGEYQGFYNKVRGHLMSRTLFLRAGEGELGIGPDFTKPGDLICILFGCDAPVLLRKNDGKYMFVGEAHVPGFMEGQGMDGLREGKYALADFDII</sequence>
<dbReference type="Pfam" id="PF26639">
    <property type="entry name" value="Het-6_barrel"/>
    <property type="match status" value="1"/>
</dbReference>
<dbReference type="PANTHER" id="PTHR24148:SF64">
    <property type="entry name" value="HETEROKARYON INCOMPATIBILITY DOMAIN-CONTAINING PROTEIN"/>
    <property type="match status" value="1"/>
</dbReference>
<comment type="caution">
    <text evidence="2">The sequence shown here is derived from an EMBL/GenBank/DDBJ whole genome shotgun (WGS) entry which is preliminary data.</text>
</comment>
<dbReference type="AlphaFoldDB" id="A0AAJ0H7P0"/>
<feature type="domain" description="Heterokaryon incompatibility" evidence="1">
    <location>
        <begin position="70"/>
        <end position="233"/>
    </location>
</feature>
<keyword evidence="3" id="KW-1185">Reference proteome</keyword>
<evidence type="ECO:0000313" key="3">
    <source>
        <dbReference type="Proteomes" id="UP001275084"/>
    </source>
</evidence>
<proteinExistence type="predicted"/>
<reference evidence="2" key="2">
    <citation type="submission" date="2023-06" db="EMBL/GenBank/DDBJ databases">
        <authorList>
            <consortium name="Lawrence Berkeley National Laboratory"/>
            <person name="Haridas S."/>
            <person name="Hensen N."/>
            <person name="Bonometti L."/>
            <person name="Westerberg I."/>
            <person name="Brannstrom I.O."/>
            <person name="Guillou S."/>
            <person name="Cros-Aarteil S."/>
            <person name="Calhoun S."/>
            <person name="Kuo A."/>
            <person name="Mondo S."/>
            <person name="Pangilinan J."/>
            <person name="Riley R."/>
            <person name="Labutti K."/>
            <person name="Andreopoulos B."/>
            <person name="Lipzen A."/>
            <person name="Chen C."/>
            <person name="Yanf M."/>
            <person name="Daum C."/>
            <person name="Ng V."/>
            <person name="Clum A."/>
            <person name="Steindorff A."/>
            <person name="Ohm R."/>
            <person name="Martin F."/>
            <person name="Silar P."/>
            <person name="Natvig D."/>
            <person name="Lalanne C."/>
            <person name="Gautier V."/>
            <person name="Ament-Velasquez S.L."/>
            <person name="Kruys A."/>
            <person name="Hutchinson M.I."/>
            <person name="Powell A.J."/>
            <person name="Barry K."/>
            <person name="Miller A.N."/>
            <person name="Grigoriev I.V."/>
            <person name="Debuchy R."/>
            <person name="Gladieux P."/>
            <person name="Thoren M.H."/>
            <person name="Johannesson H."/>
        </authorList>
    </citation>
    <scope>NUCLEOTIDE SEQUENCE</scope>
    <source>
        <strain evidence="2">CBS 955.72</strain>
    </source>
</reference>
<reference evidence="2" key="1">
    <citation type="journal article" date="2023" name="Mol. Phylogenet. Evol.">
        <title>Genome-scale phylogeny and comparative genomics of the fungal order Sordariales.</title>
        <authorList>
            <person name="Hensen N."/>
            <person name="Bonometti L."/>
            <person name="Westerberg I."/>
            <person name="Brannstrom I.O."/>
            <person name="Guillou S."/>
            <person name="Cros-Aarteil S."/>
            <person name="Calhoun S."/>
            <person name="Haridas S."/>
            <person name="Kuo A."/>
            <person name="Mondo S."/>
            <person name="Pangilinan J."/>
            <person name="Riley R."/>
            <person name="LaButti K."/>
            <person name="Andreopoulos B."/>
            <person name="Lipzen A."/>
            <person name="Chen C."/>
            <person name="Yan M."/>
            <person name="Daum C."/>
            <person name="Ng V."/>
            <person name="Clum A."/>
            <person name="Steindorff A."/>
            <person name="Ohm R.A."/>
            <person name="Martin F."/>
            <person name="Silar P."/>
            <person name="Natvig D.O."/>
            <person name="Lalanne C."/>
            <person name="Gautier V."/>
            <person name="Ament-Velasquez S.L."/>
            <person name="Kruys A."/>
            <person name="Hutchinson M.I."/>
            <person name="Powell A.J."/>
            <person name="Barry K."/>
            <person name="Miller A.N."/>
            <person name="Grigoriev I.V."/>
            <person name="Debuchy R."/>
            <person name="Gladieux P."/>
            <person name="Hiltunen Thoren M."/>
            <person name="Johannesson H."/>
        </authorList>
    </citation>
    <scope>NUCLEOTIDE SEQUENCE</scope>
    <source>
        <strain evidence="2">CBS 955.72</strain>
    </source>
</reference>
<dbReference type="InterPro" id="IPR010730">
    <property type="entry name" value="HET"/>
</dbReference>
<name>A0AAJ0H7P0_9PEZI</name>
<organism evidence="2 3">
    <name type="scientific">Lasiosphaeria hispida</name>
    <dbReference type="NCBI Taxonomy" id="260671"/>
    <lineage>
        <taxon>Eukaryota</taxon>
        <taxon>Fungi</taxon>
        <taxon>Dikarya</taxon>
        <taxon>Ascomycota</taxon>
        <taxon>Pezizomycotina</taxon>
        <taxon>Sordariomycetes</taxon>
        <taxon>Sordariomycetidae</taxon>
        <taxon>Sordariales</taxon>
        <taxon>Lasiosphaeriaceae</taxon>
        <taxon>Lasiosphaeria</taxon>
    </lineage>
</organism>
<dbReference type="Pfam" id="PF06985">
    <property type="entry name" value="HET"/>
    <property type="match status" value="1"/>
</dbReference>
<dbReference type="PANTHER" id="PTHR24148">
    <property type="entry name" value="ANKYRIN REPEAT DOMAIN-CONTAINING PROTEIN 39 HOMOLOG-RELATED"/>
    <property type="match status" value="1"/>
</dbReference>
<protein>
    <submittedName>
        <fullName evidence="2">Heterokaryon incompatibility protein-domain-containing protein</fullName>
    </submittedName>
</protein>